<evidence type="ECO:0000259" key="1">
    <source>
        <dbReference type="PROSITE" id="PS50883"/>
    </source>
</evidence>
<dbReference type="InterPro" id="IPR035919">
    <property type="entry name" value="EAL_sf"/>
</dbReference>
<dbReference type="PANTHER" id="PTHR44757">
    <property type="entry name" value="DIGUANYLATE CYCLASE DGCP"/>
    <property type="match status" value="1"/>
</dbReference>
<dbReference type="InterPro" id="IPR029787">
    <property type="entry name" value="Nucleotide_cyclase"/>
</dbReference>
<dbReference type="InterPro" id="IPR000160">
    <property type="entry name" value="GGDEF_dom"/>
</dbReference>
<keyword evidence="4" id="KW-1185">Reference proteome</keyword>
<dbReference type="AlphaFoldDB" id="A0A839YY03"/>
<dbReference type="Gene3D" id="3.30.70.270">
    <property type="match status" value="1"/>
</dbReference>
<proteinExistence type="predicted"/>
<organism evidence="3 4">
    <name type="scientific">Sphingomicrobium lutaoense</name>
    <dbReference type="NCBI Taxonomy" id="515949"/>
    <lineage>
        <taxon>Bacteria</taxon>
        <taxon>Pseudomonadati</taxon>
        <taxon>Pseudomonadota</taxon>
        <taxon>Alphaproteobacteria</taxon>
        <taxon>Sphingomonadales</taxon>
        <taxon>Sphingomonadaceae</taxon>
        <taxon>Sphingomicrobium</taxon>
    </lineage>
</organism>
<dbReference type="SMART" id="SM00052">
    <property type="entry name" value="EAL"/>
    <property type="match status" value="1"/>
</dbReference>
<evidence type="ECO:0000313" key="3">
    <source>
        <dbReference type="EMBL" id="MBB3763360.1"/>
    </source>
</evidence>
<name>A0A839YY03_9SPHN</name>
<evidence type="ECO:0000259" key="2">
    <source>
        <dbReference type="PROSITE" id="PS50887"/>
    </source>
</evidence>
<evidence type="ECO:0000313" key="4">
    <source>
        <dbReference type="Proteomes" id="UP000578569"/>
    </source>
</evidence>
<dbReference type="SMART" id="SM00267">
    <property type="entry name" value="GGDEF"/>
    <property type="match status" value="1"/>
</dbReference>
<reference evidence="3 4" key="1">
    <citation type="submission" date="2020-08" db="EMBL/GenBank/DDBJ databases">
        <title>Genomic Encyclopedia of Type Strains, Phase IV (KMG-IV): sequencing the most valuable type-strain genomes for metagenomic binning, comparative biology and taxonomic classification.</title>
        <authorList>
            <person name="Goeker M."/>
        </authorList>
    </citation>
    <scope>NUCLEOTIDE SEQUENCE [LARGE SCALE GENOMIC DNA]</scope>
    <source>
        <strain evidence="3 4">DSM 24194</strain>
    </source>
</reference>
<dbReference type="EMBL" id="JACICF010000001">
    <property type="protein sequence ID" value="MBB3763360.1"/>
    <property type="molecule type" value="Genomic_DNA"/>
</dbReference>
<dbReference type="CDD" id="cd01949">
    <property type="entry name" value="GGDEF"/>
    <property type="match status" value="1"/>
</dbReference>
<gene>
    <name evidence="3" type="ORF">FHS50_000383</name>
</gene>
<feature type="domain" description="GGDEF" evidence="2">
    <location>
        <begin position="174"/>
        <end position="306"/>
    </location>
</feature>
<dbReference type="NCBIfam" id="TIGR00254">
    <property type="entry name" value="GGDEF"/>
    <property type="match status" value="1"/>
</dbReference>
<dbReference type="PANTHER" id="PTHR44757:SF2">
    <property type="entry name" value="BIOFILM ARCHITECTURE MAINTENANCE PROTEIN MBAA"/>
    <property type="match status" value="1"/>
</dbReference>
<dbReference type="CDD" id="cd01948">
    <property type="entry name" value="EAL"/>
    <property type="match status" value="1"/>
</dbReference>
<dbReference type="RefSeq" id="WP_183932713.1">
    <property type="nucleotide sequence ID" value="NZ_JACICF010000001.1"/>
</dbReference>
<dbReference type="Pfam" id="PF00563">
    <property type="entry name" value="EAL"/>
    <property type="match status" value="1"/>
</dbReference>
<dbReference type="Proteomes" id="UP000578569">
    <property type="component" value="Unassembled WGS sequence"/>
</dbReference>
<dbReference type="Gene3D" id="3.20.20.450">
    <property type="entry name" value="EAL domain"/>
    <property type="match status" value="1"/>
</dbReference>
<accession>A0A839YY03</accession>
<dbReference type="InterPro" id="IPR052155">
    <property type="entry name" value="Biofilm_reg_signaling"/>
</dbReference>
<feature type="domain" description="EAL" evidence="1">
    <location>
        <begin position="313"/>
        <end position="569"/>
    </location>
</feature>
<protein>
    <submittedName>
        <fullName evidence="3">Diguanylate cyclase (GGDEF)-like protein</fullName>
    </submittedName>
</protein>
<comment type="caution">
    <text evidence="3">The sequence shown here is derived from an EMBL/GenBank/DDBJ whole genome shotgun (WGS) entry which is preliminary data.</text>
</comment>
<dbReference type="SUPFAM" id="SSF55073">
    <property type="entry name" value="Nucleotide cyclase"/>
    <property type="match status" value="1"/>
</dbReference>
<dbReference type="SUPFAM" id="SSF141868">
    <property type="entry name" value="EAL domain-like"/>
    <property type="match status" value="1"/>
</dbReference>
<sequence length="575" mass="63229">MQLARPISNVPAREAKIPETRDDGLLLHALPLAAAIVGLREGNLWVHDINEHFRKTLMEMNSEESELQIFKRHAAGPLGDFLHAYLQDPMNAQDESQATDGEGLNQRFFTFKLAPLDPAADGSPRCLVSLVDRTMEKRAERHLRAERLRDSLTGLPNRLSFAESIADLAEGEKTDYAVMVVDILRFSRINESIGSLAGDELLITFARRLMSTLRSGDLLARTGGNEFGLLIKARQGASDALRAAERIQAQLADPFKLSELEIRVDCGIGIALVDADSHAEELFRNAQFAVKQAKQQGRPNIYEPREASAARRRFSLETELRRALDRDELELAFQPLVDLRSGEVTGFEALSRWHHEDRGPINPCEFIPVAEESGLIIELGRWALCKAAETLSRWDKQAGQKLPLQVGVNMSAIQMARDNIAHTVQEALSCSGLGGDRMILELTESAIVQDPGRATRVFEALKGLEATVAMDDFGTGYSSLAYLQRLPIDVLKIDQSFVRAMHQDADSIAIVRAILSLADALGMKTTAEGIESLELATTLAALGCSTGQGFHFARALSPDDALAYWDNRRGKGLAG</sequence>
<dbReference type="InterPro" id="IPR043128">
    <property type="entry name" value="Rev_trsase/Diguanyl_cyclase"/>
</dbReference>
<dbReference type="InterPro" id="IPR001633">
    <property type="entry name" value="EAL_dom"/>
</dbReference>
<dbReference type="PROSITE" id="PS50883">
    <property type="entry name" value="EAL"/>
    <property type="match status" value="1"/>
</dbReference>
<dbReference type="PROSITE" id="PS50887">
    <property type="entry name" value="GGDEF"/>
    <property type="match status" value="1"/>
</dbReference>
<dbReference type="Pfam" id="PF00990">
    <property type="entry name" value="GGDEF"/>
    <property type="match status" value="1"/>
</dbReference>